<feature type="binding site" evidence="16">
    <location>
        <position position="71"/>
    </location>
    <ligand>
        <name>thiamine diphosphate</name>
        <dbReference type="ChEBI" id="CHEBI:58937"/>
    </ligand>
</feature>
<dbReference type="GO" id="GO:0005829">
    <property type="term" value="C:cytosol"/>
    <property type="evidence" value="ECO:0007669"/>
    <property type="project" value="TreeGrafter"/>
</dbReference>
<comment type="cofactor">
    <cofactor evidence="2">
        <name>Mn(2+)</name>
        <dbReference type="ChEBI" id="CHEBI:29035"/>
    </cofactor>
</comment>
<feature type="binding site" evidence="15">
    <location>
        <position position="375"/>
    </location>
    <ligand>
        <name>substrate</name>
    </ligand>
</feature>
<comment type="similarity">
    <text evidence="4">Belongs to the transketolase family.</text>
</comment>
<dbReference type="InterPro" id="IPR005478">
    <property type="entry name" value="Transketolase_bac-like"/>
</dbReference>
<dbReference type="InterPro" id="IPR020826">
    <property type="entry name" value="Transketolase_BS"/>
</dbReference>
<dbReference type="EC" id="2.2.1.1" evidence="6 13"/>
<evidence type="ECO:0000259" key="19">
    <source>
        <dbReference type="SMART" id="SM00861"/>
    </source>
</evidence>
<dbReference type="SMART" id="SM00861">
    <property type="entry name" value="Transket_pyr"/>
    <property type="match status" value="1"/>
</dbReference>
<dbReference type="GO" id="GO:0004802">
    <property type="term" value="F:transketolase activity"/>
    <property type="evidence" value="ECO:0007669"/>
    <property type="project" value="UniProtKB-UniRule"/>
</dbReference>
<dbReference type="Pfam" id="PF02779">
    <property type="entry name" value="Transket_pyr"/>
    <property type="match status" value="1"/>
</dbReference>
<comment type="cofactor">
    <cofactor evidence="1">
        <name>Ca(2+)</name>
        <dbReference type="ChEBI" id="CHEBI:29108"/>
    </cofactor>
</comment>
<gene>
    <name evidence="20" type="ORF">FHS27_001418</name>
</gene>
<dbReference type="PANTHER" id="PTHR43522:SF2">
    <property type="entry name" value="TRANSKETOLASE 1-RELATED"/>
    <property type="match status" value="1"/>
</dbReference>
<evidence type="ECO:0000313" key="20">
    <source>
        <dbReference type="EMBL" id="MBB3205614.1"/>
    </source>
</evidence>
<evidence type="ECO:0000256" key="4">
    <source>
        <dbReference type="ARBA" id="ARBA00007131"/>
    </source>
</evidence>
<accession>A0A7W5H4R7</accession>
<evidence type="ECO:0000256" key="9">
    <source>
        <dbReference type="ARBA" id="ARBA00022837"/>
    </source>
</evidence>
<feature type="binding site" evidence="16">
    <location>
        <position position="456"/>
    </location>
    <ligand>
        <name>thiamine diphosphate</name>
        <dbReference type="ChEBI" id="CHEBI:58937"/>
    </ligand>
</feature>
<evidence type="ECO:0000256" key="3">
    <source>
        <dbReference type="ARBA" id="ARBA00001941"/>
    </source>
</evidence>
<feature type="site" description="Important for catalytic activity" evidence="18">
    <location>
        <position position="31"/>
    </location>
</feature>
<dbReference type="SUPFAM" id="SSF52922">
    <property type="entry name" value="TK C-terminal domain-like"/>
    <property type="match status" value="1"/>
</dbReference>
<evidence type="ECO:0000256" key="12">
    <source>
        <dbReference type="ARBA" id="ARBA00049473"/>
    </source>
</evidence>
<dbReference type="PROSITE" id="PS00802">
    <property type="entry name" value="TRANSKETOLASE_2"/>
    <property type="match status" value="1"/>
</dbReference>
<dbReference type="EMBL" id="JACHXU010000004">
    <property type="protein sequence ID" value="MBB3205614.1"/>
    <property type="molecule type" value="Genomic_DNA"/>
</dbReference>
<evidence type="ECO:0000256" key="5">
    <source>
        <dbReference type="ARBA" id="ARBA00011738"/>
    </source>
</evidence>
<dbReference type="NCBIfam" id="TIGR00232">
    <property type="entry name" value="tktlase_bact"/>
    <property type="match status" value="1"/>
</dbReference>
<evidence type="ECO:0000256" key="17">
    <source>
        <dbReference type="PIRSR" id="PIRSR605478-4"/>
    </source>
</evidence>
<protein>
    <recommendedName>
        <fullName evidence="6 13">Transketolase</fullName>
        <ecNumber evidence="6 13">2.2.1.1</ecNumber>
    </recommendedName>
</protein>
<feature type="binding site" evidence="16">
    <location>
        <position position="279"/>
    </location>
    <ligand>
        <name>thiamine diphosphate</name>
        <dbReference type="ChEBI" id="CHEBI:58937"/>
    </ligand>
</feature>
<dbReference type="GO" id="GO:0006098">
    <property type="term" value="P:pentose-phosphate shunt"/>
    <property type="evidence" value="ECO:0007669"/>
    <property type="project" value="TreeGrafter"/>
</dbReference>
<keyword evidence="8 17" id="KW-0479">Metal-binding</keyword>
<dbReference type="InterPro" id="IPR009014">
    <property type="entry name" value="Transketo_C/PFOR_II"/>
</dbReference>
<feature type="binding site" evidence="16">
    <location>
        <position position="203"/>
    </location>
    <ligand>
        <name>thiamine diphosphate</name>
        <dbReference type="ChEBI" id="CHEBI:58937"/>
    </ligand>
</feature>
<reference evidence="20 21" key="1">
    <citation type="submission" date="2020-08" db="EMBL/GenBank/DDBJ databases">
        <title>Genomic Encyclopedia of Type Strains, Phase III (KMG-III): the genomes of soil and plant-associated and newly described type strains.</title>
        <authorList>
            <person name="Whitman W."/>
        </authorList>
    </citation>
    <scope>NUCLEOTIDE SEQUENCE [LARGE SCALE GENOMIC DNA]</scope>
    <source>
        <strain evidence="20 21">CECT 8075</strain>
    </source>
</reference>
<feature type="binding site" evidence="15">
    <location>
        <position position="31"/>
    </location>
    <ligand>
        <name>substrate</name>
    </ligand>
</feature>
<feature type="binding site" evidence="15">
    <location>
        <position position="480"/>
    </location>
    <ligand>
        <name>substrate</name>
    </ligand>
</feature>
<comment type="catalytic activity">
    <reaction evidence="12">
        <text>D-sedoheptulose 7-phosphate + D-glyceraldehyde 3-phosphate = aldehydo-D-ribose 5-phosphate + D-xylulose 5-phosphate</text>
        <dbReference type="Rhea" id="RHEA:10508"/>
        <dbReference type="ChEBI" id="CHEBI:57483"/>
        <dbReference type="ChEBI" id="CHEBI:57737"/>
        <dbReference type="ChEBI" id="CHEBI:58273"/>
        <dbReference type="ChEBI" id="CHEBI:59776"/>
        <dbReference type="EC" id="2.2.1.1"/>
    </reaction>
</comment>
<feature type="active site" description="Proton donor" evidence="14">
    <location>
        <position position="431"/>
    </location>
</feature>
<dbReference type="Proteomes" id="UP000536179">
    <property type="component" value="Unassembled WGS sequence"/>
</dbReference>
<comment type="cofactor">
    <cofactor evidence="3">
        <name>Co(2+)</name>
        <dbReference type="ChEBI" id="CHEBI:48828"/>
    </cofactor>
</comment>
<evidence type="ECO:0000256" key="2">
    <source>
        <dbReference type="ARBA" id="ARBA00001936"/>
    </source>
</evidence>
<keyword evidence="7 20" id="KW-0808">Transferase</keyword>
<dbReference type="GO" id="GO:0046872">
    <property type="term" value="F:metal ion binding"/>
    <property type="evidence" value="ECO:0007669"/>
    <property type="project" value="UniProtKB-KW"/>
</dbReference>
<comment type="subunit">
    <text evidence="5">Homodimer.</text>
</comment>
<dbReference type="FunFam" id="3.40.50.920:FF:000003">
    <property type="entry name" value="Transketolase"/>
    <property type="match status" value="1"/>
</dbReference>
<dbReference type="AlphaFoldDB" id="A0A7W5H4R7"/>
<dbReference type="InterPro" id="IPR029061">
    <property type="entry name" value="THDP-binding"/>
</dbReference>
<dbReference type="InterPro" id="IPR005475">
    <property type="entry name" value="Transketolase-like_Pyr-bd"/>
</dbReference>
<proteinExistence type="inferred from homology"/>
<feature type="binding site" evidence="16">
    <location>
        <position position="174"/>
    </location>
    <ligand>
        <name>thiamine diphosphate</name>
        <dbReference type="ChEBI" id="CHEBI:58937"/>
    </ligand>
</feature>
<keyword evidence="10 17" id="KW-0460">Magnesium</keyword>
<dbReference type="Gene3D" id="3.40.50.920">
    <property type="match status" value="1"/>
</dbReference>
<dbReference type="InterPro" id="IPR055152">
    <property type="entry name" value="Transketolase-like_C_2"/>
</dbReference>
<dbReference type="CDD" id="cd02012">
    <property type="entry name" value="TPP_TK"/>
    <property type="match status" value="1"/>
</dbReference>
<dbReference type="SUPFAM" id="SSF52518">
    <property type="entry name" value="Thiamin diphosphate-binding fold (THDP-binding)"/>
    <property type="match status" value="2"/>
</dbReference>
<evidence type="ECO:0000256" key="13">
    <source>
        <dbReference type="NCBIfam" id="TIGR00232"/>
    </source>
</evidence>
<evidence type="ECO:0000256" key="6">
    <source>
        <dbReference type="ARBA" id="ARBA00013152"/>
    </source>
</evidence>
<dbReference type="Pfam" id="PF00456">
    <property type="entry name" value="Transketolase_N"/>
    <property type="match status" value="1"/>
</dbReference>
<dbReference type="CDD" id="cd07033">
    <property type="entry name" value="TPP_PYR_DXS_TK_like"/>
    <property type="match status" value="1"/>
</dbReference>
<sequence>MTATSTDLQTLAIDTIRTLSMDAVQTANSGHPGTPMALAPIAYQLFQNTMAYDPARPHWPGRDRFVLSCGHASMLLYSTLHLIGTKATDKFGKPTGGESIKLEDIKNFRQLGSVCAGHPEYAEAAGIETTTGPLGAGVSNSVGMAMAEKWLAANYNTDDLTLFNYNVYAVCSDGDMMEGIACEAASVAGHLKLDNLCWIYDDNHITIEGDTDLAFSEDMGKKFEGLGWNVLHVDDANDIEALGKALAAFAACHDKPTLIVVKSIIGFGAPNKQNTHGAHGAPLGWDEVALAKKSYGLPENEKFYIPDGVKKHFADGIGARGSEASAAWDQAWEKYQTAEPEKAAQLQAIFDGKLPEGWDKDIPVFEPSEKGDATRNSSGKVLNAIAANLPFMIGGSADLAPSNKSDLTFDGAGDFLPAQYGGRNLHFGIREHAMAGIANGLCLSGLRGYAATFFVFTDYMRGGMRLSSIMHLPTLYILTHDSIGVGEDGPTHQPVEHLTACRSIPGLNVYRPGDANEVAECYRTAMLDGDHPAAMVLSRQNMPTLDRTVYAPASGCSRGGYILSDCEGTPDVILMSSGSELYMAVDAAKTLTEAGKKVRVVSMPCMDIFAQQDQSYIDEVLPPAVTNRVAIEAGIRMSWDRWIGSAGKFVGMSGFGASAPFDAVYKHFNINAEAVVKAASSS</sequence>
<evidence type="ECO:0000256" key="11">
    <source>
        <dbReference type="ARBA" id="ARBA00023052"/>
    </source>
</evidence>
<dbReference type="Pfam" id="PF22613">
    <property type="entry name" value="Transketolase_C_1"/>
    <property type="match status" value="1"/>
</dbReference>
<evidence type="ECO:0000256" key="8">
    <source>
        <dbReference type="ARBA" id="ARBA00022723"/>
    </source>
</evidence>
<evidence type="ECO:0000256" key="18">
    <source>
        <dbReference type="PIRSR" id="PIRSR605478-5"/>
    </source>
</evidence>
<dbReference type="FunFam" id="3.40.50.970:FF:000004">
    <property type="entry name" value="Transketolase"/>
    <property type="match status" value="1"/>
</dbReference>
<dbReference type="RefSeq" id="WP_184303425.1">
    <property type="nucleotide sequence ID" value="NZ_JACHXU010000004.1"/>
</dbReference>
<name>A0A7W5H4R7_9BACT</name>
<dbReference type="InterPro" id="IPR005474">
    <property type="entry name" value="Transketolase_N"/>
</dbReference>
<evidence type="ECO:0000256" key="15">
    <source>
        <dbReference type="PIRSR" id="PIRSR605478-2"/>
    </source>
</evidence>
<comment type="cofactor">
    <cofactor evidence="16">
        <name>thiamine diphosphate</name>
        <dbReference type="ChEBI" id="CHEBI:58937"/>
    </cofactor>
    <text evidence="16">Binds 1 thiamine pyrophosphate per subunit. During the reaction, the substrate forms a covalent intermediate with the cofactor.</text>
</comment>
<evidence type="ECO:0000256" key="1">
    <source>
        <dbReference type="ARBA" id="ARBA00001913"/>
    </source>
</evidence>
<dbReference type="Gene3D" id="3.40.50.970">
    <property type="match status" value="2"/>
</dbReference>
<comment type="caution">
    <text evidence="20">The sequence shown here is derived from an EMBL/GenBank/DDBJ whole genome shotgun (WGS) entry which is preliminary data.</text>
</comment>
<feature type="binding site" evidence="16">
    <location>
        <begin position="132"/>
        <end position="134"/>
    </location>
    <ligand>
        <name>thiamine diphosphate</name>
        <dbReference type="ChEBI" id="CHEBI:58937"/>
    </ligand>
</feature>
<keyword evidence="11 16" id="KW-0786">Thiamine pyrophosphate</keyword>
<comment type="cofactor">
    <cofactor evidence="17">
        <name>Mg(2+)</name>
        <dbReference type="ChEBI" id="CHEBI:18420"/>
    </cofactor>
    <text evidence="17">Binds 1 Mg(2+) ion per subunit. Can also utilize other divalent metal cations, such as Ca(2+), Mn(2+) and Co(2+).</text>
</comment>
<evidence type="ECO:0000256" key="10">
    <source>
        <dbReference type="ARBA" id="ARBA00022842"/>
    </source>
</evidence>
<feature type="binding site" evidence="15">
    <location>
        <position position="492"/>
    </location>
    <ligand>
        <name>substrate</name>
    </ligand>
</feature>
<feature type="domain" description="Transketolase-like pyrimidine-binding" evidence="19">
    <location>
        <begin position="372"/>
        <end position="544"/>
    </location>
</feature>
<dbReference type="PANTHER" id="PTHR43522">
    <property type="entry name" value="TRANSKETOLASE"/>
    <property type="match status" value="1"/>
</dbReference>
<feature type="binding site" evidence="15">
    <location>
        <position position="488"/>
    </location>
    <ligand>
        <name>substrate</name>
    </ligand>
</feature>
<evidence type="ECO:0000313" key="21">
    <source>
        <dbReference type="Proteomes" id="UP000536179"/>
    </source>
</evidence>
<feature type="site" description="Important for catalytic activity" evidence="18">
    <location>
        <position position="279"/>
    </location>
</feature>
<evidence type="ECO:0000256" key="16">
    <source>
        <dbReference type="PIRSR" id="PIRSR605478-3"/>
    </source>
</evidence>
<keyword evidence="9" id="KW-0106">Calcium</keyword>
<feature type="binding site" evidence="15">
    <location>
        <position position="539"/>
    </location>
    <ligand>
        <name>substrate</name>
    </ligand>
</feature>
<feature type="binding site" evidence="15">
    <location>
        <position position="279"/>
    </location>
    <ligand>
        <name>substrate</name>
    </ligand>
</feature>
<keyword evidence="21" id="KW-1185">Reference proteome</keyword>
<feature type="binding site" evidence="17">
    <location>
        <position position="203"/>
    </location>
    <ligand>
        <name>Mg(2+)</name>
        <dbReference type="ChEBI" id="CHEBI:18420"/>
    </ligand>
</feature>
<dbReference type="InterPro" id="IPR033247">
    <property type="entry name" value="Transketolase_fam"/>
</dbReference>
<feature type="binding site" evidence="17">
    <location>
        <position position="205"/>
    </location>
    <ligand>
        <name>Mg(2+)</name>
        <dbReference type="ChEBI" id="CHEBI:18420"/>
    </ligand>
</feature>
<evidence type="ECO:0000256" key="7">
    <source>
        <dbReference type="ARBA" id="ARBA00022679"/>
    </source>
</evidence>
<evidence type="ECO:0000256" key="14">
    <source>
        <dbReference type="PIRSR" id="PIRSR605478-1"/>
    </source>
</evidence>
<feature type="binding site" evidence="15">
    <location>
        <position position="402"/>
    </location>
    <ligand>
        <name>substrate</name>
    </ligand>
</feature>
<organism evidence="20 21">
    <name type="scientific">Aporhodopirellula rubra</name>
    <dbReference type="NCBI Taxonomy" id="980271"/>
    <lineage>
        <taxon>Bacteria</taxon>
        <taxon>Pseudomonadati</taxon>
        <taxon>Planctomycetota</taxon>
        <taxon>Planctomycetia</taxon>
        <taxon>Pirellulales</taxon>
        <taxon>Pirellulaceae</taxon>
        <taxon>Aporhodopirellula</taxon>
    </lineage>
</organism>
<dbReference type="FunFam" id="3.40.50.970:FF:000045">
    <property type="entry name" value="Transketolase"/>
    <property type="match status" value="1"/>
</dbReference>
<feature type="binding site" evidence="17">
    <location>
        <position position="173"/>
    </location>
    <ligand>
        <name>Mg(2+)</name>
        <dbReference type="ChEBI" id="CHEBI:18420"/>
    </ligand>
</feature>